<evidence type="ECO:0000256" key="1">
    <source>
        <dbReference type="ARBA" id="ARBA00022669"/>
    </source>
</evidence>
<dbReference type="PANTHER" id="PTHR34997:SF1">
    <property type="entry name" value="PEPTIDOGLYCAN-BINDING LYSIN DOMAIN"/>
    <property type="match status" value="1"/>
</dbReference>
<keyword evidence="2" id="KW-0843">Virulence</keyword>
<feature type="domain" description="LysM" evidence="6">
    <location>
        <begin position="51"/>
        <end position="95"/>
    </location>
</feature>
<evidence type="ECO:0000256" key="2">
    <source>
        <dbReference type="ARBA" id="ARBA00023026"/>
    </source>
</evidence>
<dbReference type="PANTHER" id="PTHR34997">
    <property type="entry name" value="AM15"/>
    <property type="match status" value="1"/>
</dbReference>
<dbReference type="Gene3D" id="3.10.350.10">
    <property type="entry name" value="LysM domain"/>
    <property type="match status" value="2"/>
</dbReference>
<feature type="chain" id="PRO_5046106705" description="LysM domain-containing protein" evidence="5">
    <location>
        <begin position="19"/>
        <end position="178"/>
    </location>
</feature>
<comment type="similarity">
    <text evidence="3">Belongs to the secreted LysM effector family.</text>
</comment>
<evidence type="ECO:0000313" key="7">
    <source>
        <dbReference type="EMBL" id="KAL1891206.1"/>
    </source>
</evidence>
<comment type="caution">
    <text evidence="7">The sequence shown here is derived from an EMBL/GenBank/DDBJ whole genome shotgun (WGS) entry which is preliminary data.</text>
</comment>
<keyword evidence="1" id="KW-0147">Chitin-binding</keyword>
<protein>
    <recommendedName>
        <fullName evidence="6">LysM domain-containing protein</fullName>
    </recommendedName>
</protein>
<feature type="signal peptide" evidence="5">
    <location>
        <begin position="1"/>
        <end position="18"/>
    </location>
</feature>
<dbReference type="CDD" id="cd00118">
    <property type="entry name" value="LysM"/>
    <property type="match status" value="2"/>
</dbReference>
<name>A0ABR3YTI2_9PEZI</name>
<reference evidence="7 8" key="1">
    <citation type="journal article" date="2024" name="IMA Fungus">
        <title>IMA Genome - F19 : A genome assembly and annotation guide to empower mycologists, including annotated draft genome sequences of Ceratocystis pirilliformis, Diaporthe australafricana, Fusarium ophioides, Paecilomyces lecythidis, and Sporothrix stenoceras.</title>
        <authorList>
            <person name="Aylward J."/>
            <person name="Wilson A.M."/>
            <person name="Visagie C.M."/>
            <person name="Spraker J."/>
            <person name="Barnes I."/>
            <person name="Buitendag C."/>
            <person name="Ceriani C."/>
            <person name="Del Mar Angel L."/>
            <person name="du Plessis D."/>
            <person name="Fuchs T."/>
            <person name="Gasser K."/>
            <person name="Kramer D."/>
            <person name="Li W."/>
            <person name="Munsamy K."/>
            <person name="Piso A."/>
            <person name="Price J.L."/>
            <person name="Sonnekus B."/>
            <person name="Thomas C."/>
            <person name="van der Nest A."/>
            <person name="van Dijk A."/>
            <person name="van Heerden A."/>
            <person name="van Vuuren N."/>
            <person name="Yilmaz N."/>
            <person name="Duong T.A."/>
            <person name="van der Merwe N.A."/>
            <person name="Wingfield M.J."/>
            <person name="Wingfield B.D."/>
        </authorList>
    </citation>
    <scope>NUCLEOTIDE SEQUENCE [LARGE SCALE GENOMIC DNA]</scope>
    <source>
        <strain evidence="7 8">CMW 5346</strain>
    </source>
</reference>
<dbReference type="EMBL" id="JAWCUI010000055">
    <property type="protein sequence ID" value="KAL1891206.1"/>
    <property type="molecule type" value="Genomic_DNA"/>
</dbReference>
<evidence type="ECO:0000259" key="6">
    <source>
        <dbReference type="PROSITE" id="PS51782"/>
    </source>
</evidence>
<dbReference type="Pfam" id="PF01476">
    <property type="entry name" value="LysM"/>
    <property type="match status" value="2"/>
</dbReference>
<dbReference type="InterPro" id="IPR036779">
    <property type="entry name" value="LysM_dom_sf"/>
</dbReference>
<keyword evidence="5" id="KW-0732">Signal</keyword>
<dbReference type="PROSITE" id="PS51782">
    <property type="entry name" value="LYSM"/>
    <property type="match status" value="2"/>
</dbReference>
<feature type="region of interest" description="Disordered" evidence="4">
    <location>
        <begin position="98"/>
        <end position="123"/>
    </location>
</feature>
<proteinExistence type="inferred from homology"/>
<organism evidence="7 8">
    <name type="scientific">Sporothrix stenoceras</name>
    <dbReference type="NCBI Taxonomy" id="5173"/>
    <lineage>
        <taxon>Eukaryota</taxon>
        <taxon>Fungi</taxon>
        <taxon>Dikarya</taxon>
        <taxon>Ascomycota</taxon>
        <taxon>Pezizomycotina</taxon>
        <taxon>Sordariomycetes</taxon>
        <taxon>Sordariomycetidae</taxon>
        <taxon>Ophiostomatales</taxon>
        <taxon>Ophiostomataceae</taxon>
        <taxon>Sporothrix</taxon>
    </lineage>
</organism>
<evidence type="ECO:0000256" key="4">
    <source>
        <dbReference type="SAM" id="MobiDB-lite"/>
    </source>
</evidence>
<dbReference type="SMART" id="SM00257">
    <property type="entry name" value="LysM"/>
    <property type="match status" value="2"/>
</dbReference>
<feature type="compositionally biased region" description="Pro residues" evidence="4">
    <location>
        <begin position="104"/>
        <end position="117"/>
    </location>
</feature>
<dbReference type="InterPro" id="IPR052210">
    <property type="entry name" value="LysM1-like"/>
</dbReference>
<feature type="domain" description="LysM" evidence="6">
    <location>
        <begin position="130"/>
        <end position="176"/>
    </location>
</feature>
<dbReference type="InterPro" id="IPR018392">
    <property type="entry name" value="LysM"/>
</dbReference>
<evidence type="ECO:0000313" key="8">
    <source>
        <dbReference type="Proteomes" id="UP001583186"/>
    </source>
</evidence>
<evidence type="ECO:0000256" key="5">
    <source>
        <dbReference type="SAM" id="SignalP"/>
    </source>
</evidence>
<gene>
    <name evidence="7" type="ORF">Sste5346_007840</name>
</gene>
<dbReference type="Proteomes" id="UP001583186">
    <property type="component" value="Unassembled WGS sequence"/>
</dbReference>
<dbReference type="SUPFAM" id="SSF54106">
    <property type="entry name" value="LysM domain"/>
    <property type="match status" value="2"/>
</dbReference>
<accession>A0ABR3YTI2</accession>
<keyword evidence="8" id="KW-1185">Reference proteome</keyword>
<sequence>MYLPSAALLLSAVIGAAAIPASAPASTPTTFVVSPSTPTATASASTSHCYLHVTAHAGDSCASIAAVFNIDIATFRRMNPGIDCSHLKGEYCVADGSVASSSSPPAPSRPPSSPSAPTPHQSPITPACRSWHLVARGDTCEHIEQALGISDADFRSWNGFLDEDCTNLWLDYYCCIGV</sequence>
<evidence type="ECO:0000256" key="3">
    <source>
        <dbReference type="ARBA" id="ARBA00044955"/>
    </source>
</evidence>